<name>A0A1I7YQ70_9BILA</name>
<feature type="signal peptide" evidence="1">
    <location>
        <begin position="1"/>
        <end position="18"/>
    </location>
</feature>
<dbReference type="Proteomes" id="UP000095287">
    <property type="component" value="Unplaced"/>
</dbReference>
<keyword evidence="1" id="KW-0732">Signal</keyword>
<organism evidence="2 3">
    <name type="scientific">Steinernema glaseri</name>
    <dbReference type="NCBI Taxonomy" id="37863"/>
    <lineage>
        <taxon>Eukaryota</taxon>
        <taxon>Metazoa</taxon>
        <taxon>Ecdysozoa</taxon>
        <taxon>Nematoda</taxon>
        <taxon>Chromadorea</taxon>
        <taxon>Rhabditida</taxon>
        <taxon>Tylenchina</taxon>
        <taxon>Panagrolaimomorpha</taxon>
        <taxon>Strongyloidoidea</taxon>
        <taxon>Steinernematidae</taxon>
        <taxon>Steinernema</taxon>
    </lineage>
</organism>
<evidence type="ECO:0000313" key="3">
    <source>
        <dbReference type="WBParaSite" id="L893_g18595.t1"/>
    </source>
</evidence>
<evidence type="ECO:0000256" key="1">
    <source>
        <dbReference type="SAM" id="SignalP"/>
    </source>
</evidence>
<protein>
    <submittedName>
        <fullName evidence="3">Uncharacterized protein</fullName>
    </submittedName>
</protein>
<feature type="chain" id="PRO_5009312451" evidence="1">
    <location>
        <begin position="19"/>
        <end position="79"/>
    </location>
</feature>
<proteinExistence type="predicted"/>
<dbReference type="WBParaSite" id="L893_g18595.t1">
    <property type="protein sequence ID" value="L893_g18595.t1"/>
    <property type="gene ID" value="L893_g18595"/>
</dbReference>
<reference evidence="3" key="1">
    <citation type="submission" date="2016-11" db="UniProtKB">
        <authorList>
            <consortium name="WormBaseParasite"/>
        </authorList>
    </citation>
    <scope>IDENTIFICATION</scope>
</reference>
<keyword evidence="2" id="KW-1185">Reference proteome</keyword>
<sequence>MKQIVLLALAVAITASPARIAMRPVWVYGPCTKQVGCPYATESPLESTTIDRYMDATDNEILEVETSSEKIQNTHLSAS</sequence>
<evidence type="ECO:0000313" key="2">
    <source>
        <dbReference type="Proteomes" id="UP000095287"/>
    </source>
</evidence>
<dbReference type="AlphaFoldDB" id="A0A1I7YQ70"/>
<accession>A0A1I7YQ70</accession>